<sequence>MKTIKNYETHIDVDKHVNIQKKNGILIFTGPLGITLINLALHDKNGNSQLILLRKEEKSVICFKSCNKTFFKCMLNTIKDKMHIVLNGFLVSMHIRGVGYRVEIQNTKTNIPCVQTGNGAISLQQTKRDFVKSTLSLQDTQTLFFKIGFSHDFKYICPSSVRMFTKQQTLMCIYGIDRNQVSTIAAKIRMIKKPSVYKPNGITFLNEKITYKQGKRK</sequence>
<protein>
    <submittedName>
        <fullName evidence="5">Ribossomal protein L6</fullName>
    </submittedName>
</protein>
<evidence type="ECO:0000256" key="1">
    <source>
        <dbReference type="ARBA" id="ARBA00009356"/>
    </source>
</evidence>
<dbReference type="Pfam" id="PF00347">
    <property type="entry name" value="Ribosomal_L6"/>
    <property type="match status" value="1"/>
</dbReference>
<evidence type="ECO:0000259" key="4">
    <source>
        <dbReference type="Pfam" id="PF00347"/>
    </source>
</evidence>
<dbReference type="GO" id="GO:1990904">
    <property type="term" value="C:ribonucleoprotein complex"/>
    <property type="evidence" value="ECO:0007669"/>
    <property type="project" value="UniProtKB-KW"/>
</dbReference>
<dbReference type="Gene3D" id="3.90.930.12">
    <property type="entry name" value="Ribosomal protein L6, alpha-beta domain"/>
    <property type="match status" value="1"/>
</dbReference>
<dbReference type="GO" id="GO:0003735">
    <property type="term" value="F:structural constituent of ribosome"/>
    <property type="evidence" value="ECO:0007669"/>
    <property type="project" value="InterPro"/>
</dbReference>
<keyword evidence="2" id="KW-0689">Ribosomal protein</keyword>
<dbReference type="GO" id="GO:0006412">
    <property type="term" value="P:translation"/>
    <property type="evidence" value="ECO:0007669"/>
    <property type="project" value="InterPro"/>
</dbReference>
<geneLocation type="mitochondrion" evidence="5"/>
<dbReference type="InterPro" id="IPR036789">
    <property type="entry name" value="Ribosomal_uL6-like_a/b-dom_sf"/>
</dbReference>
<accession>A0A0R8RWF9</accession>
<dbReference type="EMBL" id="KR017747">
    <property type="protein sequence ID" value="AKZ21132.1"/>
    <property type="molecule type" value="Genomic_DNA"/>
</dbReference>
<name>A0A0R8RWF9_PRACR</name>
<evidence type="ECO:0000313" key="5">
    <source>
        <dbReference type="EMBL" id="AKZ21132.1"/>
    </source>
</evidence>
<dbReference type="AlphaFoldDB" id="A0A0R8RWF9"/>
<dbReference type="InterPro" id="IPR020040">
    <property type="entry name" value="Ribosomal_uL6_a/b-dom"/>
</dbReference>
<reference evidence="5" key="1">
    <citation type="journal article" date="2015" name="Genome Announc.">
        <title>Draft Plastid and Mitochondrial Genome Sequences from Antarctic Alga Prasiola crispa.</title>
        <authorList>
            <person name="Carvalho E.L."/>
            <person name="Wallau Gda L."/>
            <person name="Rangel D.L."/>
            <person name="Machado L.C."/>
            <person name="da Silva A.F."/>
            <person name="da Silva L.F."/>
            <person name="Macedo P.E."/>
            <person name="Pereira A.B."/>
            <person name="Victoria Fde C."/>
            <person name="Boldo J.T."/>
            <person name="Dal Belo C.A."/>
            <person name="Pinto P.M."/>
        </authorList>
    </citation>
    <scope>NUCLEOTIDE SEQUENCE</scope>
</reference>
<proteinExistence type="inferred from homology"/>
<dbReference type="GO" id="GO:0005840">
    <property type="term" value="C:ribosome"/>
    <property type="evidence" value="ECO:0007669"/>
    <property type="project" value="UniProtKB-KW"/>
</dbReference>
<dbReference type="SUPFAM" id="SSF56053">
    <property type="entry name" value="Ribosomal protein L6"/>
    <property type="match status" value="1"/>
</dbReference>
<dbReference type="PANTHER" id="PTHR11655:SF14">
    <property type="entry name" value="LARGE RIBOSOMAL SUBUNIT PROTEIN UL6M"/>
    <property type="match status" value="1"/>
</dbReference>
<organism evidence="5">
    <name type="scientific">Prasiola crispa</name>
    <name type="common">Green alga</name>
    <name type="synonym">Ulva crispa</name>
    <dbReference type="NCBI Taxonomy" id="173492"/>
    <lineage>
        <taxon>Eukaryota</taxon>
        <taxon>Viridiplantae</taxon>
        <taxon>Chlorophyta</taxon>
        <taxon>core chlorophytes</taxon>
        <taxon>Trebouxiophyceae</taxon>
        <taxon>Prasiolales</taxon>
        <taxon>Prasiolaceae</taxon>
        <taxon>Prasiola</taxon>
    </lineage>
</organism>
<dbReference type="PIRSF" id="PIRSF002162">
    <property type="entry name" value="Ribosomal_L6"/>
    <property type="match status" value="1"/>
</dbReference>
<comment type="similarity">
    <text evidence="1">Belongs to the universal ribosomal protein uL6 family.</text>
</comment>
<evidence type="ECO:0000256" key="3">
    <source>
        <dbReference type="ARBA" id="ARBA00023274"/>
    </source>
</evidence>
<dbReference type="GO" id="GO:0019843">
    <property type="term" value="F:rRNA binding"/>
    <property type="evidence" value="ECO:0007669"/>
    <property type="project" value="InterPro"/>
</dbReference>
<dbReference type="InterPro" id="IPR000702">
    <property type="entry name" value="Ribosomal_uL6-like"/>
</dbReference>
<dbReference type="PANTHER" id="PTHR11655">
    <property type="entry name" value="60S/50S RIBOSOMAL PROTEIN L6/L9"/>
    <property type="match status" value="1"/>
</dbReference>
<feature type="domain" description="Large ribosomal subunit protein uL6 alpha-beta" evidence="4">
    <location>
        <begin position="141"/>
        <end position="203"/>
    </location>
</feature>
<gene>
    <name evidence="5" type="primary">rpl6</name>
</gene>
<keyword evidence="3" id="KW-0687">Ribonucleoprotein</keyword>
<evidence type="ECO:0000256" key="2">
    <source>
        <dbReference type="ARBA" id="ARBA00022980"/>
    </source>
</evidence>
<keyword evidence="5" id="KW-0496">Mitochondrion</keyword>